<reference evidence="1 2" key="1">
    <citation type="submission" date="2016-10" db="EMBL/GenBank/DDBJ databases">
        <title>Arsenicibacter rosenii gen. nov., sp. nov., an efficient arsenic-methylating bacterium isolated from an arsenic-contaminated paddy soil.</title>
        <authorList>
            <person name="Huang K."/>
        </authorList>
    </citation>
    <scope>NUCLEOTIDE SEQUENCE [LARGE SCALE GENOMIC DNA]</scope>
    <source>
        <strain evidence="1 2">SM-1</strain>
    </source>
</reference>
<dbReference type="RefSeq" id="WP_071506433.1">
    <property type="nucleotide sequence ID" value="NZ_MORL01000031.1"/>
</dbReference>
<protein>
    <submittedName>
        <fullName evidence="1">Uncharacterized protein</fullName>
    </submittedName>
</protein>
<dbReference type="EMBL" id="MORL01000031">
    <property type="protein sequence ID" value="OIN55973.1"/>
    <property type="molecule type" value="Genomic_DNA"/>
</dbReference>
<proteinExistence type="predicted"/>
<evidence type="ECO:0000313" key="1">
    <source>
        <dbReference type="EMBL" id="OIN55973.1"/>
    </source>
</evidence>
<comment type="caution">
    <text evidence="1">The sequence shown here is derived from an EMBL/GenBank/DDBJ whole genome shotgun (WGS) entry which is preliminary data.</text>
</comment>
<evidence type="ECO:0000313" key="2">
    <source>
        <dbReference type="Proteomes" id="UP000181790"/>
    </source>
</evidence>
<dbReference type="OrthoDB" id="953347at2"/>
<gene>
    <name evidence="1" type="ORF">BLX24_27435</name>
</gene>
<accession>A0A1S2VB91</accession>
<dbReference type="Proteomes" id="UP000181790">
    <property type="component" value="Unassembled WGS sequence"/>
</dbReference>
<organism evidence="1 2">
    <name type="scientific">Arsenicibacter rosenii</name>
    <dbReference type="NCBI Taxonomy" id="1750698"/>
    <lineage>
        <taxon>Bacteria</taxon>
        <taxon>Pseudomonadati</taxon>
        <taxon>Bacteroidota</taxon>
        <taxon>Cytophagia</taxon>
        <taxon>Cytophagales</taxon>
        <taxon>Spirosomataceae</taxon>
        <taxon>Arsenicibacter</taxon>
    </lineage>
</organism>
<dbReference type="AlphaFoldDB" id="A0A1S2VB91"/>
<keyword evidence="2" id="KW-1185">Reference proteome</keyword>
<name>A0A1S2VB91_9BACT</name>
<sequence length="145" mass="16247">MNIELNTIGTASHDLLDTQVILNRSRGSSPLSVEFLYRNDIQDDCLQLPPLSWYDAQQLQQFTTELASVKGVDTCQKELPDAGIRLTGSVKKGILSGTSGRTIRVETLSKANRNFVPFSINGSQHEIQAYARKLYNRLWEAFCRG</sequence>